<reference evidence="2" key="1">
    <citation type="submission" date="2020-08" db="EMBL/GenBank/DDBJ databases">
        <title>Multicomponent nature underlies the extraordinary mechanical properties of spider dragline silk.</title>
        <authorList>
            <person name="Kono N."/>
            <person name="Nakamura H."/>
            <person name="Mori M."/>
            <person name="Yoshida Y."/>
            <person name="Ohtoshi R."/>
            <person name="Malay A.D."/>
            <person name="Moran D.A.P."/>
            <person name="Tomita M."/>
            <person name="Numata K."/>
            <person name="Arakawa K."/>
        </authorList>
    </citation>
    <scope>NUCLEOTIDE SEQUENCE</scope>
</reference>
<accession>A0A8X6PLN2</accession>
<keyword evidence="3" id="KW-1185">Reference proteome</keyword>
<evidence type="ECO:0000256" key="1">
    <source>
        <dbReference type="SAM" id="MobiDB-lite"/>
    </source>
</evidence>
<feature type="non-terminal residue" evidence="2">
    <location>
        <position position="1"/>
    </location>
</feature>
<organism evidence="2 3">
    <name type="scientific">Nephila pilipes</name>
    <name type="common">Giant wood spider</name>
    <name type="synonym">Nephila maculata</name>
    <dbReference type="NCBI Taxonomy" id="299642"/>
    <lineage>
        <taxon>Eukaryota</taxon>
        <taxon>Metazoa</taxon>
        <taxon>Ecdysozoa</taxon>
        <taxon>Arthropoda</taxon>
        <taxon>Chelicerata</taxon>
        <taxon>Arachnida</taxon>
        <taxon>Araneae</taxon>
        <taxon>Araneomorphae</taxon>
        <taxon>Entelegynae</taxon>
        <taxon>Araneoidea</taxon>
        <taxon>Nephilidae</taxon>
        <taxon>Nephila</taxon>
    </lineage>
</organism>
<comment type="caution">
    <text evidence="2">The sequence shown here is derived from an EMBL/GenBank/DDBJ whole genome shotgun (WGS) entry which is preliminary data.</text>
</comment>
<protein>
    <submittedName>
        <fullName evidence="2">Uncharacterized protein</fullName>
    </submittedName>
</protein>
<dbReference type="AlphaFoldDB" id="A0A8X6PLN2"/>
<sequence length="112" mass="12578">SSHASKDSDVTTAGLSSKMFIEYPDIVQNTSSRSSDGDDDDMDFEPDIHISDYSIDDSDSQTVCEKLTSNKCFKPVGLSSSLNRHKVQPLVIKMHKKRKEFKSYLKSELEKA</sequence>
<evidence type="ECO:0000313" key="2">
    <source>
        <dbReference type="EMBL" id="GFT70503.1"/>
    </source>
</evidence>
<dbReference type="EMBL" id="BMAW01116393">
    <property type="protein sequence ID" value="GFT70503.1"/>
    <property type="molecule type" value="Genomic_DNA"/>
</dbReference>
<proteinExistence type="predicted"/>
<feature type="region of interest" description="Disordered" evidence="1">
    <location>
        <begin position="26"/>
        <end position="51"/>
    </location>
</feature>
<dbReference type="Proteomes" id="UP000887013">
    <property type="component" value="Unassembled WGS sequence"/>
</dbReference>
<gene>
    <name evidence="2" type="ORF">NPIL_430601</name>
</gene>
<evidence type="ECO:0000313" key="3">
    <source>
        <dbReference type="Proteomes" id="UP000887013"/>
    </source>
</evidence>
<name>A0A8X6PLN2_NEPPI</name>
<feature type="non-terminal residue" evidence="2">
    <location>
        <position position="112"/>
    </location>
</feature>